<gene>
    <name evidence="2" type="ORF">LTRI10_LOCUS9317</name>
</gene>
<reference evidence="2 3" key="1">
    <citation type="submission" date="2024-04" db="EMBL/GenBank/DDBJ databases">
        <authorList>
            <person name="Fracassetti M."/>
        </authorList>
    </citation>
    <scope>NUCLEOTIDE SEQUENCE [LARGE SCALE GENOMIC DNA]</scope>
</reference>
<dbReference type="AlphaFoldDB" id="A0AAV2CZL7"/>
<feature type="transmembrane region" description="Helical" evidence="1">
    <location>
        <begin position="40"/>
        <end position="57"/>
    </location>
</feature>
<evidence type="ECO:0000256" key="1">
    <source>
        <dbReference type="SAM" id="Phobius"/>
    </source>
</evidence>
<dbReference type="Proteomes" id="UP001497516">
    <property type="component" value="Chromosome 10"/>
</dbReference>
<evidence type="ECO:0000313" key="2">
    <source>
        <dbReference type="EMBL" id="CAL1362129.1"/>
    </source>
</evidence>
<protein>
    <submittedName>
        <fullName evidence="2">Uncharacterized protein</fullName>
    </submittedName>
</protein>
<name>A0AAV2CZL7_9ROSI</name>
<evidence type="ECO:0000313" key="3">
    <source>
        <dbReference type="Proteomes" id="UP001497516"/>
    </source>
</evidence>
<accession>A0AAV2CZL7</accession>
<sequence>MEAATEAPAVRTVEATVVAFVDTVLRQEEMILNEWGNKPLFLPFPLFIVVFLLSLQAKLKLVSTRTAYTSNTYCQFHDNRVGKIGFTPSASAAATSLHRLQHNPRRRAWPIASDDRVYHPNPLLRLQSKAKRNVARGKP</sequence>
<keyword evidence="1" id="KW-1133">Transmembrane helix</keyword>
<proteinExistence type="predicted"/>
<dbReference type="EMBL" id="OZ034814">
    <property type="protein sequence ID" value="CAL1362129.1"/>
    <property type="molecule type" value="Genomic_DNA"/>
</dbReference>
<keyword evidence="1" id="KW-0472">Membrane</keyword>
<keyword evidence="1" id="KW-0812">Transmembrane</keyword>
<organism evidence="2 3">
    <name type="scientific">Linum trigynum</name>
    <dbReference type="NCBI Taxonomy" id="586398"/>
    <lineage>
        <taxon>Eukaryota</taxon>
        <taxon>Viridiplantae</taxon>
        <taxon>Streptophyta</taxon>
        <taxon>Embryophyta</taxon>
        <taxon>Tracheophyta</taxon>
        <taxon>Spermatophyta</taxon>
        <taxon>Magnoliopsida</taxon>
        <taxon>eudicotyledons</taxon>
        <taxon>Gunneridae</taxon>
        <taxon>Pentapetalae</taxon>
        <taxon>rosids</taxon>
        <taxon>fabids</taxon>
        <taxon>Malpighiales</taxon>
        <taxon>Linaceae</taxon>
        <taxon>Linum</taxon>
    </lineage>
</organism>
<keyword evidence="3" id="KW-1185">Reference proteome</keyword>